<proteinExistence type="predicted"/>
<keyword evidence="4" id="KW-0804">Transcription</keyword>
<evidence type="ECO:0000256" key="3">
    <source>
        <dbReference type="ARBA" id="ARBA00023125"/>
    </source>
</evidence>
<dbReference type="PANTHER" id="PTHR31845:SF32">
    <property type="entry name" value="MISCELLANEOUS ZN(II)2CYS6 TRANSCRIPTION FACTOR (EUROFUNG)-RELATED"/>
    <property type="match status" value="1"/>
</dbReference>
<dbReference type="EMBL" id="LASV01000617">
    <property type="protein sequence ID" value="KKA17557.1"/>
    <property type="molecule type" value="Genomic_DNA"/>
</dbReference>
<dbReference type="OrthoDB" id="4226184at2759"/>
<dbReference type="GeneID" id="25320764"/>
<evidence type="ECO:0000313" key="6">
    <source>
        <dbReference type="EMBL" id="KKA17557.1"/>
    </source>
</evidence>
<dbReference type="STRING" id="1408163.A0A0F4YH23"/>
<dbReference type="InterPro" id="IPR051089">
    <property type="entry name" value="prtT"/>
</dbReference>
<reference evidence="6 7" key="1">
    <citation type="submission" date="2015-04" db="EMBL/GenBank/DDBJ databases">
        <authorList>
            <person name="Heijne W.H."/>
            <person name="Fedorova N.D."/>
            <person name="Nierman W.C."/>
            <person name="Vollebregt A.W."/>
            <person name="Zhao Z."/>
            <person name="Wu L."/>
            <person name="Kumar M."/>
            <person name="Stam H."/>
            <person name="van den Berg M.A."/>
            <person name="Pel H.J."/>
        </authorList>
    </citation>
    <scope>NUCLEOTIDE SEQUENCE [LARGE SCALE GENOMIC DNA]</scope>
    <source>
        <strain evidence="6 7">CBS 393.64</strain>
    </source>
</reference>
<keyword evidence="2" id="KW-0805">Transcription regulation</keyword>
<evidence type="ECO:0000256" key="2">
    <source>
        <dbReference type="ARBA" id="ARBA00023015"/>
    </source>
</evidence>
<gene>
    <name evidence="6" type="ORF">T310_8508</name>
</gene>
<organism evidence="6 7">
    <name type="scientific">Rasamsonia emersonii (strain ATCC 16479 / CBS 393.64 / IMI 116815)</name>
    <dbReference type="NCBI Taxonomy" id="1408163"/>
    <lineage>
        <taxon>Eukaryota</taxon>
        <taxon>Fungi</taxon>
        <taxon>Dikarya</taxon>
        <taxon>Ascomycota</taxon>
        <taxon>Pezizomycotina</taxon>
        <taxon>Eurotiomycetes</taxon>
        <taxon>Eurotiomycetidae</taxon>
        <taxon>Eurotiales</taxon>
        <taxon>Trichocomaceae</taxon>
        <taxon>Rasamsonia</taxon>
    </lineage>
</organism>
<keyword evidence="5" id="KW-0539">Nucleus</keyword>
<dbReference type="GO" id="GO:0000976">
    <property type="term" value="F:transcription cis-regulatory region binding"/>
    <property type="evidence" value="ECO:0007669"/>
    <property type="project" value="TreeGrafter"/>
</dbReference>
<dbReference type="Proteomes" id="UP000053958">
    <property type="component" value="Unassembled WGS sequence"/>
</dbReference>
<dbReference type="RefSeq" id="XP_013324169.1">
    <property type="nucleotide sequence ID" value="XM_013468715.1"/>
</dbReference>
<sequence>MLRNLSIASYYQKFEGMRWSPYMEECLQVLAEKPEYPTDEVFVYQIRLHLITEKAVPISIRNREVEQVENLRGSILYLKGLQSQLQDVKSKIPPHLENNEIISLQVLCTEVVVNEIALSRAPLVSVGSDTDDQRLDYLYACLQAIKAWFDAFFQCPPSAWLGFSVLIFSQMAYCIFALYRLSTLNDPAWDTRFVRSTADFSHILDRVLSNLQHAKAASGWKVGQEEDDALAKTTKLIGALKSWWEFRRDAESVRNSGPVGETTAAAEQQFPTSGIFSFFDEADPFLREILGLWDL</sequence>
<evidence type="ECO:0000256" key="1">
    <source>
        <dbReference type="ARBA" id="ARBA00004123"/>
    </source>
</evidence>
<protein>
    <recommendedName>
        <fullName evidence="8">C6 transcription factor</fullName>
    </recommendedName>
</protein>
<evidence type="ECO:0000256" key="4">
    <source>
        <dbReference type="ARBA" id="ARBA00023163"/>
    </source>
</evidence>
<dbReference type="AlphaFoldDB" id="A0A0F4YH23"/>
<dbReference type="GO" id="GO:0000981">
    <property type="term" value="F:DNA-binding transcription factor activity, RNA polymerase II-specific"/>
    <property type="evidence" value="ECO:0007669"/>
    <property type="project" value="TreeGrafter"/>
</dbReference>
<dbReference type="PANTHER" id="PTHR31845">
    <property type="entry name" value="FINGER DOMAIN PROTEIN, PUTATIVE-RELATED"/>
    <property type="match status" value="1"/>
</dbReference>
<evidence type="ECO:0000256" key="5">
    <source>
        <dbReference type="ARBA" id="ARBA00023242"/>
    </source>
</evidence>
<comment type="caution">
    <text evidence="6">The sequence shown here is derived from an EMBL/GenBank/DDBJ whole genome shotgun (WGS) entry which is preliminary data.</text>
</comment>
<comment type="subcellular location">
    <subcellularLocation>
        <location evidence="1">Nucleus</location>
    </subcellularLocation>
</comment>
<dbReference type="GO" id="GO:0005634">
    <property type="term" value="C:nucleus"/>
    <property type="evidence" value="ECO:0007669"/>
    <property type="project" value="UniProtKB-SubCell"/>
</dbReference>
<accession>A0A0F4YH23</accession>
<name>A0A0F4YH23_RASE3</name>
<evidence type="ECO:0000313" key="7">
    <source>
        <dbReference type="Proteomes" id="UP000053958"/>
    </source>
</evidence>
<keyword evidence="7" id="KW-1185">Reference proteome</keyword>
<keyword evidence="3" id="KW-0238">DNA-binding</keyword>
<evidence type="ECO:0008006" key="8">
    <source>
        <dbReference type="Google" id="ProtNLM"/>
    </source>
</evidence>